<feature type="domain" description="Outer membrane protein beta-barrel" evidence="2">
    <location>
        <begin position="32"/>
        <end position="236"/>
    </location>
</feature>
<keyword evidence="1" id="KW-1133">Transmembrane helix</keyword>
<gene>
    <name evidence="3" type="primary">porT</name>
    <name evidence="3" type="ORF">GCM10011339_40130</name>
</gene>
<sequence>MQTINIWHKFDLYWRKITLTFFLLAGITLYGFAQDNYRPINKSGQDDQFLSYGFFLAAHTSSLRLKYSDAFMDPENPDFANIQSIQPVFSPGFSLGFLLKMRLHDQLTFTGTPKVGFYEFRTDVSYFAEEADFSGDIIIPGNGEPYTETVITEMTMVEMPLLIKYKSMRFDNTRMFFMAGANPMFRTKSQDEADADQLVLNSKDVALELGMGFDFYFKFFKFSPEIRFSHGLSNIYKAETSDQSFAGAIDELRRKSITIYLNFQ</sequence>
<keyword evidence="4" id="KW-1185">Reference proteome</keyword>
<protein>
    <submittedName>
        <fullName evidence="3">PorT protein</fullName>
    </submittedName>
</protein>
<dbReference type="Pfam" id="PF13568">
    <property type="entry name" value="OMP_b-brl_2"/>
    <property type="match status" value="1"/>
</dbReference>
<organism evidence="3 4">
    <name type="scientific">Echinicola rosea</name>
    <dbReference type="NCBI Taxonomy" id="1807691"/>
    <lineage>
        <taxon>Bacteria</taxon>
        <taxon>Pseudomonadati</taxon>
        <taxon>Bacteroidota</taxon>
        <taxon>Cytophagia</taxon>
        <taxon>Cytophagales</taxon>
        <taxon>Cyclobacteriaceae</taxon>
        <taxon>Echinicola</taxon>
    </lineage>
</organism>
<proteinExistence type="predicted"/>
<evidence type="ECO:0000259" key="2">
    <source>
        <dbReference type="Pfam" id="PF13568"/>
    </source>
</evidence>
<comment type="caution">
    <text evidence="3">The sequence shown here is derived from an EMBL/GenBank/DDBJ whole genome shotgun (WGS) entry which is preliminary data.</text>
</comment>
<keyword evidence="1" id="KW-0472">Membrane</keyword>
<reference evidence="4" key="1">
    <citation type="journal article" date="2019" name="Int. J. Syst. Evol. Microbiol.">
        <title>The Global Catalogue of Microorganisms (GCM) 10K type strain sequencing project: providing services to taxonomists for standard genome sequencing and annotation.</title>
        <authorList>
            <consortium name="The Broad Institute Genomics Platform"/>
            <consortium name="The Broad Institute Genome Sequencing Center for Infectious Disease"/>
            <person name="Wu L."/>
            <person name="Ma J."/>
        </authorList>
    </citation>
    <scope>NUCLEOTIDE SEQUENCE [LARGE SCALE GENOMIC DNA]</scope>
    <source>
        <strain evidence="4">CGMCC 1.15407</strain>
    </source>
</reference>
<name>A0ABQ1V9X4_9BACT</name>
<dbReference type="InterPro" id="IPR025665">
    <property type="entry name" value="Beta-barrel_OMP_2"/>
</dbReference>
<dbReference type="EMBL" id="BMIU01000027">
    <property type="protein sequence ID" value="GGF47554.1"/>
    <property type="molecule type" value="Genomic_DNA"/>
</dbReference>
<accession>A0ABQ1V9X4</accession>
<evidence type="ECO:0000313" key="4">
    <source>
        <dbReference type="Proteomes" id="UP000647339"/>
    </source>
</evidence>
<dbReference type="Proteomes" id="UP000647339">
    <property type="component" value="Unassembled WGS sequence"/>
</dbReference>
<evidence type="ECO:0000313" key="3">
    <source>
        <dbReference type="EMBL" id="GGF47554.1"/>
    </source>
</evidence>
<keyword evidence="1" id="KW-0812">Transmembrane</keyword>
<feature type="transmembrane region" description="Helical" evidence="1">
    <location>
        <begin position="12"/>
        <end position="33"/>
    </location>
</feature>
<dbReference type="RefSeq" id="WP_137402230.1">
    <property type="nucleotide sequence ID" value="NZ_BMIU01000027.1"/>
</dbReference>
<evidence type="ECO:0000256" key="1">
    <source>
        <dbReference type="SAM" id="Phobius"/>
    </source>
</evidence>